<reference evidence="2" key="1">
    <citation type="journal article" date="2018" name="Front. Microbiol.">
        <title>Genome-Based Analysis Reveals the Taxonomy and Diversity of the Family Idiomarinaceae.</title>
        <authorList>
            <person name="Liu Y."/>
            <person name="Lai Q."/>
            <person name="Shao Z."/>
        </authorList>
    </citation>
    <scope>NUCLEOTIDE SEQUENCE [LARGE SCALE GENOMIC DNA]</scope>
    <source>
        <strain evidence="2">GBPy7</strain>
    </source>
</reference>
<name>A0A432VPS7_9GAMM</name>
<gene>
    <name evidence="1" type="ORF">CWE08_11865</name>
</gene>
<keyword evidence="2" id="KW-1185">Reference proteome</keyword>
<dbReference type="AlphaFoldDB" id="A0A432VPS7"/>
<protein>
    <recommendedName>
        <fullName evidence="3">DUF637 domain-containing protein</fullName>
    </recommendedName>
</protein>
<comment type="caution">
    <text evidence="1">The sequence shown here is derived from an EMBL/GenBank/DDBJ whole genome shotgun (WGS) entry which is preliminary data.</text>
</comment>
<sequence length="263" mass="27896">MGGAVATGSLKGALQGAFSGAVFGAIGAQFGDAKTHVQVGAHSMAGGVLGKLHGGNFGHGFFSAGFTKWAGKEWKVDTESARNVIGNSLKQAIIGGTASRITGNKFSNGAFTAALQYIVNEAGSFIRRANSGAQWLKIRRVGEMKHMVDAYNDALESIRDMDASELANISSAAGHYARYSLEGARDLAQIEFDSSMKPLLTQMVIMEGVAFGGELYLDIATIGLNPSLELLLNAANFSYQAVSDIPSSSTIFKHELRRRRNGR</sequence>
<proteinExistence type="predicted"/>
<evidence type="ECO:0000313" key="1">
    <source>
        <dbReference type="EMBL" id="RUO18175.1"/>
    </source>
</evidence>
<evidence type="ECO:0000313" key="2">
    <source>
        <dbReference type="Proteomes" id="UP000288395"/>
    </source>
</evidence>
<dbReference type="EMBL" id="PIPJ01000015">
    <property type="protein sequence ID" value="RUO18175.1"/>
    <property type="molecule type" value="Genomic_DNA"/>
</dbReference>
<evidence type="ECO:0008006" key="3">
    <source>
        <dbReference type="Google" id="ProtNLM"/>
    </source>
</evidence>
<dbReference type="Proteomes" id="UP000288395">
    <property type="component" value="Unassembled WGS sequence"/>
</dbReference>
<accession>A0A432VPS7</accession>
<organism evidence="1 2">
    <name type="scientific">Aliidiomarina iranensis</name>
    <dbReference type="NCBI Taxonomy" id="1434071"/>
    <lineage>
        <taxon>Bacteria</taxon>
        <taxon>Pseudomonadati</taxon>
        <taxon>Pseudomonadota</taxon>
        <taxon>Gammaproteobacteria</taxon>
        <taxon>Alteromonadales</taxon>
        <taxon>Idiomarinaceae</taxon>
        <taxon>Aliidiomarina</taxon>
    </lineage>
</organism>